<dbReference type="Proteomes" id="UP000315469">
    <property type="component" value="Unassembled WGS sequence"/>
</dbReference>
<protein>
    <recommendedName>
        <fullName evidence="4">DUF306 domain-containing protein</fullName>
    </recommendedName>
</protein>
<reference evidence="2 3" key="1">
    <citation type="submission" date="2019-06" db="EMBL/GenBank/DDBJ databases">
        <title>Taxogenomics and systematics of the genus Pantoea.</title>
        <authorList>
            <person name="Tambong J.T."/>
        </authorList>
    </citation>
    <scope>NUCLEOTIDE SEQUENCE [LARGE SCALE GENOMIC DNA]</scope>
    <source>
        <strain evidence="2 3">LMG 24197</strain>
    </source>
</reference>
<keyword evidence="3" id="KW-1185">Reference proteome</keyword>
<dbReference type="RefSeq" id="WP_140915487.1">
    <property type="nucleotide sequence ID" value="NZ_CP045720.1"/>
</dbReference>
<evidence type="ECO:0000313" key="3">
    <source>
        <dbReference type="Proteomes" id="UP000315469"/>
    </source>
</evidence>
<name>A0ABY2ZP30_9GAMM</name>
<evidence type="ECO:0008006" key="4">
    <source>
        <dbReference type="Google" id="ProtNLM"/>
    </source>
</evidence>
<dbReference type="EMBL" id="VHJB01000011">
    <property type="protein sequence ID" value="TPV43385.1"/>
    <property type="molecule type" value="Genomic_DNA"/>
</dbReference>
<evidence type="ECO:0000313" key="2">
    <source>
        <dbReference type="EMBL" id="TPV43385.1"/>
    </source>
</evidence>
<evidence type="ECO:0000256" key="1">
    <source>
        <dbReference type="SAM" id="SignalP"/>
    </source>
</evidence>
<feature type="signal peptide" evidence="1">
    <location>
        <begin position="1"/>
        <end position="26"/>
    </location>
</feature>
<keyword evidence="1" id="KW-0732">Signal</keyword>
<comment type="caution">
    <text evidence="2">The sequence shown here is derived from an EMBL/GenBank/DDBJ whole genome shotgun (WGS) entry which is preliminary data.</text>
</comment>
<organism evidence="2 3">
    <name type="scientific">Pantoea eucalypti</name>
    <dbReference type="NCBI Taxonomy" id="470933"/>
    <lineage>
        <taxon>Bacteria</taxon>
        <taxon>Pseudomonadati</taxon>
        <taxon>Pseudomonadota</taxon>
        <taxon>Gammaproteobacteria</taxon>
        <taxon>Enterobacterales</taxon>
        <taxon>Erwiniaceae</taxon>
        <taxon>Pantoea</taxon>
    </lineage>
</organism>
<gene>
    <name evidence="2" type="ORF">FJW02_02005</name>
</gene>
<dbReference type="GeneID" id="90521417"/>
<accession>A0ABY2ZP30</accession>
<proteinExistence type="predicted"/>
<sequence length="262" mass="29337">MNTMNLFIRLFFLVFVTGCSIGVATASDTQTLYSQYNNLNSVSNVFNNQKVVSSLKSVLGSEYINFSQNFDVFGEPHKTESGGIFVEGWLKDLYLVQASAFVIQPDGKVYAAWMLPEDNNIHYVSNDRASSKMQEDIASWVKRFDKEQSVTRAKNKKEMQSNSEGFFETAKFKIRITSLCAVGSKCNDVSYEGVRKSDGALVRLKGKAMKSDCGQAFCPVLSYKFRNNDATYIINNVMSNLTVVVNNKIVLSEGGKWMDISE</sequence>
<feature type="chain" id="PRO_5046642666" description="DUF306 domain-containing protein" evidence="1">
    <location>
        <begin position="27"/>
        <end position="262"/>
    </location>
</feature>